<sequence>MWPSSLLLYLKTIDYVIFEETLKCPVADHCRLLYPRLTTSLQLIPAWGLRKATSGRRRSIWAPSGTTRSTTTNARLAGRRSYELEYDSQTTHFGFKPAEQ</sequence>
<evidence type="ECO:0000313" key="2">
    <source>
        <dbReference type="Proteomes" id="UP001586593"/>
    </source>
</evidence>
<comment type="caution">
    <text evidence="1">The sequence shown here is derived from an EMBL/GenBank/DDBJ whole genome shotgun (WGS) entry which is preliminary data.</text>
</comment>
<dbReference type="EMBL" id="JAZHXJ010000682">
    <property type="protein sequence ID" value="KAL1853972.1"/>
    <property type="molecule type" value="Genomic_DNA"/>
</dbReference>
<proteinExistence type="predicted"/>
<keyword evidence="2" id="KW-1185">Reference proteome</keyword>
<evidence type="ECO:0000313" key="1">
    <source>
        <dbReference type="EMBL" id="KAL1853972.1"/>
    </source>
</evidence>
<gene>
    <name evidence="1" type="ORF">VTK73DRAFT_8862</name>
</gene>
<name>A0ABR3W5W9_9PEZI</name>
<dbReference type="Proteomes" id="UP001586593">
    <property type="component" value="Unassembled WGS sequence"/>
</dbReference>
<accession>A0ABR3W5W9</accession>
<organism evidence="1 2">
    <name type="scientific">Phialemonium thermophilum</name>
    <dbReference type="NCBI Taxonomy" id="223376"/>
    <lineage>
        <taxon>Eukaryota</taxon>
        <taxon>Fungi</taxon>
        <taxon>Dikarya</taxon>
        <taxon>Ascomycota</taxon>
        <taxon>Pezizomycotina</taxon>
        <taxon>Sordariomycetes</taxon>
        <taxon>Sordariomycetidae</taxon>
        <taxon>Cephalothecales</taxon>
        <taxon>Cephalothecaceae</taxon>
        <taxon>Phialemonium</taxon>
    </lineage>
</organism>
<reference evidence="1 2" key="1">
    <citation type="journal article" date="2024" name="Commun. Biol.">
        <title>Comparative genomic analysis of thermophilic fungi reveals convergent evolutionary adaptations and gene losses.</title>
        <authorList>
            <person name="Steindorff A.S."/>
            <person name="Aguilar-Pontes M.V."/>
            <person name="Robinson A.J."/>
            <person name="Andreopoulos B."/>
            <person name="LaButti K."/>
            <person name="Kuo A."/>
            <person name="Mondo S."/>
            <person name="Riley R."/>
            <person name="Otillar R."/>
            <person name="Haridas S."/>
            <person name="Lipzen A."/>
            <person name="Grimwood J."/>
            <person name="Schmutz J."/>
            <person name="Clum A."/>
            <person name="Reid I.D."/>
            <person name="Moisan M.C."/>
            <person name="Butler G."/>
            <person name="Nguyen T.T.M."/>
            <person name="Dewar K."/>
            <person name="Conant G."/>
            <person name="Drula E."/>
            <person name="Henrissat B."/>
            <person name="Hansel C."/>
            <person name="Singer S."/>
            <person name="Hutchinson M.I."/>
            <person name="de Vries R.P."/>
            <person name="Natvig D.O."/>
            <person name="Powell A.J."/>
            <person name="Tsang A."/>
            <person name="Grigoriev I.V."/>
        </authorList>
    </citation>
    <scope>NUCLEOTIDE SEQUENCE [LARGE SCALE GENOMIC DNA]</scope>
    <source>
        <strain evidence="1 2">ATCC 24622</strain>
    </source>
</reference>
<protein>
    <submittedName>
        <fullName evidence="1">Uncharacterized protein</fullName>
    </submittedName>
</protein>